<reference evidence="2 3" key="1">
    <citation type="journal article" date="2015" name="Genome Announc.">
        <title>Expanding the biotechnology potential of lactobacilli through comparative genomics of 213 strains and associated genera.</title>
        <authorList>
            <person name="Sun Z."/>
            <person name="Harris H.M."/>
            <person name="McCann A."/>
            <person name="Guo C."/>
            <person name="Argimon S."/>
            <person name="Zhang W."/>
            <person name="Yang X."/>
            <person name="Jeffery I.B."/>
            <person name="Cooney J.C."/>
            <person name="Kagawa T.F."/>
            <person name="Liu W."/>
            <person name="Song Y."/>
            <person name="Salvetti E."/>
            <person name="Wrobel A."/>
            <person name="Rasinkangas P."/>
            <person name="Parkhill J."/>
            <person name="Rea M.C."/>
            <person name="O'Sullivan O."/>
            <person name="Ritari J."/>
            <person name="Douillard F.P."/>
            <person name="Paul Ross R."/>
            <person name="Yang R."/>
            <person name="Briner A.E."/>
            <person name="Felis G.E."/>
            <person name="de Vos W.M."/>
            <person name="Barrangou R."/>
            <person name="Klaenhammer T.R."/>
            <person name="Caufield P.W."/>
            <person name="Cui Y."/>
            <person name="Zhang H."/>
            <person name="O'Toole P.W."/>
        </authorList>
    </citation>
    <scope>NUCLEOTIDE SEQUENCE [LARGE SCALE GENOMIC DNA]</scope>
    <source>
        <strain evidence="2 3">DSM 15946</strain>
    </source>
</reference>
<feature type="domain" description="MAE-28990/MAE-18760-like HEPN" evidence="1">
    <location>
        <begin position="6"/>
        <end position="174"/>
    </location>
</feature>
<dbReference type="InterPro" id="IPR040788">
    <property type="entry name" value="HEPN_MAE_28990"/>
</dbReference>
<sequence length="189" mass="22079">MQDFIVILKSNAYIMMYNMIESTIKEIIFALYDNINAANLTYREISLKLQELWESHQFENLDKGNAKANKYKQEAHKMITSIIKNNTVKFNNNNIKLSGNADFENVLIIMQKHGIKVDTSHIGKYSDELRNIKNIRNSLAHGGTSFIESGRDISFNDINKMCMHTEEYLEQLIKDANYFIWRKQFKNKG</sequence>
<dbReference type="AlphaFoldDB" id="A0A0R1U3E9"/>
<dbReference type="Pfam" id="PF18737">
    <property type="entry name" value="HEPN_MAE_28990"/>
    <property type="match status" value="1"/>
</dbReference>
<protein>
    <recommendedName>
        <fullName evidence="1">MAE-28990/MAE-18760-like HEPN domain-containing protein</fullName>
    </recommendedName>
</protein>
<dbReference type="Proteomes" id="UP000050816">
    <property type="component" value="Unassembled WGS sequence"/>
</dbReference>
<proteinExistence type="predicted"/>
<evidence type="ECO:0000313" key="3">
    <source>
        <dbReference type="Proteomes" id="UP000050816"/>
    </source>
</evidence>
<comment type="caution">
    <text evidence="2">The sequence shown here is derived from an EMBL/GenBank/DDBJ whole genome shotgun (WGS) entry which is preliminary data.</text>
</comment>
<name>A0A0R1U3E9_9LACO</name>
<evidence type="ECO:0000313" key="2">
    <source>
        <dbReference type="EMBL" id="KRL87830.1"/>
    </source>
</evidence>
<evidence type="ECO:0000259" key="1">
    <source>
        <dbReference type="Pfam" id="PF18737"/>
    </source>
</evidence>
<accession>A0A0R1U3E9</accession>
<gene>
    <name evidence="2" type="ORF">FC43_GL000936</name>
</gene>
<organism evidence="2 3">
    <name type="scientific">Limosilactobacillus ingluviei DSM 15946</name>
    <dbReference type="NCBI Taxonomy" id="1423760"/>
    <lineage>
        <taxon>Bacteria</taxon>
        <taxon>Bacillati</taxon>
        <taxon>Bacillota</taxon>
        <taxon>Bacilli</taxon>
        <taxon>Lactobacillales</taxon>
        <taxon>Lactobacillaceae</taxon>
        <taxon>Limosilactobacillus</taxon>
    </lineage>
</organism>
<dbReference type="EMBL" id="AZFK01000087">
    <property type="protein sequence ID" value="KRL87830.1"/>
    <property type="molecule type" value="Genomic_DNA"/>
</dbReference>
<dbReference type="PATRIC" id="fig|1423760.3.peg.967"/>